<proteinExistence type="predicted"/>
<name>A0A0A9ADN9_ARUDO</name>
<dbReference type="AlphaFoldDB" id="A0A0A9ADN9"/>
<reference evidence="1" key="1">
    <citation type="submission" date="2014-09" db="EMBL/GenBank/DDBJ databases">
        <authorList>
            <person name="Magalhaes I.L.F."/>
            <person name="Oliveira U."/>
            <person name="Santos F.R."/>
            <person name="Vidigal T.H.D.A."/>
            <person name="Brescovit A.D."/>
            <person name="Santos A.J."/>
        </authorList>
    </citation>
    <scope>NUCLEOTIDE SEQUENCE</scope>
    <source>
        <tissue evidence="1">Shoot tissue taken approximately 20 cm above the soil surface</tissue>
    </source>
</reference>
<dbReference type="EMBL" id="GBRH01249842">
    <property type="protein sequence ID" value="JAD48053.1"/>
    <property type="molecule type" value="Transcribed_RNA"/>
</dbReference>
<evidence type="ECO:0000313" key="1">
    <source>
        <dbReference type="EMBL" id="JAD48053.1"/>
    </source>
</evidence>
<reference evidence="1" key="2">
    <citation type="journal article" date="2015" name="Data Brief">
        <title>Shoot transcriptome of the giant reed, Arundo donax.</title>
        <authorList>
            <person name="Barrero R.A."/>
            <person name="Guerrero F.D."/>
            <person name="Moolhuijzen P."/>
            <person name="Goolsby J.A."/>
            <person name="Tidwell J."/>
            <person name="Bellgard S.E."/>
            <person name="Bellgard M.I."/>
        </authorList>
    </citation>
    <scope>NUCLEOTIDE SEQUENCE</scope>
    <source>
        <tissue evidence="1">Shoot tissue taken approximately 20 cm above the soil surface</tissue>
    </source>
</reference>
<sequence>MIPSPSQESKNTRYIYIAPVTYWYFFQDVMSME</sequence>
<organism evidence="1">
    <name type="scientific">Arundo donax</name>
    <name type="common">Giant reed</name>
    <name type="synonym">Donax arundinaceus</name>
    <dbReference type="NCBI Taxonomy" id="35708"/>
    <lineage>
        <taxon>Eukaryota</taxon>
        <taxon>Viridiplantae</taxon>
        <taxon>Streptophyta</taxon>
        <taxon>Embryophyta</taxon>
        <taxon>Tracheophyta</taxon>
        <taxon>Spermatophyta</taxon>
        <taxon>Magnoliopsida</taxon>
        <taxon>Liliopsida</taxon>
        <taxon>Poales</taxon>
        <taxon>Poaceae</taxon>
        <taxon>PACMAD clade</taxon>
        <taxon>Arundinoideae</taxon>
        <taxon>Arundineae</taxon>
        <taxon>Arundo</taxon>
    </lineage>
</organism>
<accession>A0A0A9ADN9</accession>
<protein>
    <submittedName>
        <fullName evidence="1">Uncharacterized protein</fullName>
    </submittedName>
</protein>